<evidence type="ECO:0000313" key="1">
    <source>
        <dbReference type="EMBL" id="WNC68026.1"/>
    </source>
</evidence>
<organism evidence="1 2">
    <name type="scientific">Thalassotalea nanhaiensis</name>
    <dbReference type="NCBI Taxonomy" id="3065648"/>
    <lineage>
        <taxon>Bacteria</taxon>
        <taxon>Pseudomonadati</taxon>
        <taxon>Pseudomonadota</taxon>
        <taxon>Gammaproteobacteria</taxon>
        <taxon>Alteromonadales</taxon>
        <taxon>Colwelliaceae</taxon>
        <taxon>Thalassotalea</taxon>
    </lineage>
</organism>
<gene>
    <name evidence="1" type="ORF">RI845_16060</name>
</gene>
<dbReference type="InterPro" id="IPR008868">
    <property type="entry name" value="TniB"/>
</dbReference>
<accession>A0ABY9TGU3</accession>
<dbReference type="Proteomes" id="UP001248581">
    <property type="component" value="Chromosome"/>
</dbReference>
<reference evidence="2" key="1">
    <citation type="submission" date="2023-09" db="EMBL/GenBank/DDBJ databases">
        <authorList>
            <person name="Li S."/>
            <person name="Li X."/>
            <person name="Zhang C."/>
            <person name="Zhao Z."/>
        </authorList>
    </citation>
    <scope>NUCLEOTIDE SEQUENCE [LARGE SCALE GENOMIC DNA]</scope>
    <source>
        <strain evidence="2">SQ345</strain>
    </source>
</reference>
<keyword evidence="2" id="KW-1185">Reference proteome</keyword>
<dbReference type="Pfam" id="PF05621">
    <property type="entry name" value="TniB"/>
    <property type="match status" value="1"/>
</dbReference>
<sequence length="321" mass="36199">MLSNEHGTQLAELFFGPEVFKHPVLIDIVEQIEFVHQASLAGDIYSLLITGLSRCGKSFIGIRYAELHQPFHLDGVKQTPILYVKLNGAKSSVDVLNQIILALGGPESKTGTKPHTVQERLTKLFPEHGVQMVFIDEVQDCLPQSDGKQAQEMAKQFCRLFDDSGIPFVLLGTPSAKRLVNIRFGKNNDNLLLVKTDEEQVSGRMLAPLNLPTIFPRTQCWIDCVQFFLDKFNLPSEIATNKLLLNRIYVATEGRLGFLEKLMFIVSTKKFATSSTMQMFERAYKLAFCPKPDNPFNEEAFTDHTIKSMTHKMEPTDDLIC</sequence>
<dbReference type="RefSeq" id="WP_348387184.1">
    <property type="nucleotide sequence ID" value="NZ_CP134146.1"/>
</dbReference>
<evidence type="ECO:0000313" key="2">
    <source>
        <dbReference type="Proteomes" id="UP001248581"/>
    </source>
</evidence>
<dbReference type="SUPFAM" id="SSF52540">
    <property type="entry name" value="P-loop containing nucleoside triphosphate hydrolases"/>
    <property type="match status" value="1"/>
</dbReference>
<dbReference type="EMBL" id="CP134146">
    <property type="protein sequence ID" value="WNC68026.1"/>
    <property type="molecule type" value="Genomic_DNA"/>
</dbReference>
<protein>
    <submittedName>
        <fullName evidence="1">TniB family NTP-binding protein</fullName>
    </submittedName>
</protein>
<dbReference type="InterPro" id="IPR027417">
    <property type="entry name" value="P-loop_NTPase"/>
</dbReference>
<name>A0ABY9TGU3_9GAMM</name>
<proteinExistence type="predicted"/>
<dbReference type="Gene3D" id="3.40.50.300">
    <property type="entry name" value="P-loop containing nucleotide triphosphate hydrolases"/>
    <property type="match status" value="1"/>
</dbReference>